<dbReference type="CDD" id="cd16344">
    <property type="entry name" value="LMWPAP"/>
    <property type="match status" value="1"/>
</dbReference>
<dbReference type="InterPro" id="IPR017867">
    <property type="entry name" value="Tyr_phospatase_low_mol_wt"/>
</dbReference>
<keyword evidence="2 7" id="KW-0378">Hydrolase</keyword>
<dbReference type="AlphaFoldDB" id="A0A075R800"/>
<reference evidence="7 8" key="1">
    <citation type="journal article" date="2011" name="J. Bacteriol.">
        <title>Genome sequence of Brevibacillus laterosporus LMG 15441, a pathogen of invertebrates.</title>
        <authorList>
            <person name="Djukic M."/>
            <person name="Poehlein A."/>
            <person name="Thurmer A."/>
            <person name="Daniel R."/>
        </authorList>
    </citation>
    <scope>NUCLEOTIDE SEQUENCE [LARGE SCALE GENOMIC DNA]</scope>
    <source>
        <strain evidence="7 8">LMG 15441</strain>
    </source>
</reference>
<evidence type="ECO:0000313" key="7">
    <source>
        <dbReference type="EMBL" id="AIG28712.1"/>
    </source>
</evidence>
<proteinExistence type="inferred from homology"/>
<dbReference type="Gene3D" id="3.40.50.2300">
    <property type="match status" value="1"/>
</dbReference>
<dbReference type="KEGG" id="blr:BRLA_c044480"/>
<evidence type="ECO:0000313" key="8">
    <source>
        <dbReference type="Proteomes" id="UP000005850"/>
    </source>
</evidence>
<evidence type="ECO:0000256" key="4">
    <source>
        <dbReference type="PIRSR" id="PIRSR617867-1"/>
    </source>
</evidence>
<dbReference type="SMART" id="SM00226">
    <property type="entry name" value="LMWPc"/>
    <property type="match status" value="1"/>
</dbReference>
<feature type="domain" description="Phosphotyrosine protein phosphatase I" evidence="6">
    <location>
        <begin position="1"/>
        <end position="142"/>
    </location>
</feature>
<dbReference type="Proteomes" id="UP000005850">
    <property type="component" value="Chromosome"/>
</dbReference>
<dbReference type="EMBL" id="CP007806">
    <property type="protein sequence ID" value="AIG28712.1"/>
    <property type="molecule type" value="Genomic_DNA"/>
</dbReference>
<protein>
    <submittedName>
        <fullName evidence="7">Low molecular weight protein-tyrosine-phosphatase YwlE</fullName>
        <ecNumber evidence="7">3.1.3.48</ecNumber>
    </submittedName>
</protein>
<comment type="similarity">
    <text evidence="1">Belongs to the low molecular weight phosphotyrosine protein phosphatase family.</text>
</comment>
<feature type="active site" description="Nucleophile" evidence="4">
    <location>
        <position position="7"/>
    </location>
</feature>
<dbReference type="RefSeq" id="WP_003334234.1">
    <property type="nucleotide sequence ID" value="NZ_CP007806.1"/>
</dbReference>
<organism evidence="7 8">
    <name type="scientific">Brevibacillus laterosporus LMG 15441</name>
    <dbReference type="NCBI Taxonomy" id="1042163"/>
    <lineage>
        <taxon>Bacteria</taxon>
        <taxon>Bacillati</taxon>
        <taxon>Bacillota</taxon>
        <taxon>Bacilli</taxon>
        <taxon>Bacillales</taxon>
        <taxon>Paenibacillaceae</taxon>
        <taxon>Brevibacillus</taxon>
    </lineage>
</organism>
<keyword evidence="5" id="KW-0175">Coiled coil</keyword>
<dbReference type="HOGENOM" id="CLU_071415_1_2_9"/>
<evidence type="ECO:0000256" key="3">
    <source>
        <dbReference type="ARBA" id="ARBA00022912"/>
    </source>
</evidence>
<dbReference type="SUPFAM" id="SSF52788">
    <property type="entry name" value="Phosphotyrosine protein phosphatases I"/>
    <property type="match status" value="1"/>
</dbReference>
<dbReference type="PANTHER" id="PTHR11717:SF31">
    <property type="entry name" value="LOW MOLECULAR WEIGHT PROTEIN-TYROSINE-PHOSPHATASE ETP-RELATED"/>
    <property type="match status" value="1"/>
</dbReference>
<keyword evidence="3" id="KW-0904">Protein phosphatase</keyword>
<evidence type="ECO:0000259" key="6">
    <source>
        <dbReference type="SMART" id="SM00226"/>
    </source>
</evidence>
<feature type="coiled-coil region" evidence="5">
    <location>
        <begin position="122"/>
        <end position="149"/>
    </location>
</feature>
<name>A0A075R800_BRELA</name>
<evidence type="ECO:0000256" key="2">
    <source>
        <dbReference type="ARBA" id="ARBA00022801"/>
    </source>
</evidence>
<evidence type="ECO:0000256" key="5">
    <source>
        <dbReference type="SAM" id="Coils"/>
    </source>
</evidence>
<dbReference type="PANTHER" id="PTHR11717">
    <property type="entry name" value="LOW MOLECULAR WEIGHT PROTEIN TYROSINE PHOSPHATASE"/>
    <property type="match status" value="1"/>
</dbReference>
<dbReference type="PRINTS" id="PR00719">
    <property type="entry name" value="LMWPTPASE"/>
</dbReference>
<keyword evidence="8" id="KW-1185">Reference proteome</keyword>
<sequence>MRILFVCTGNTCRSPMAEVLFREQVKDLQMEIASAGVAVFEGQPASLHAQQVLGEKGLAHEHASKQITNDQINQADLIITMTQGHKIAILSHFPEATAKVYSLKEYAYGEQGDITDPYGGSLEIYRATAQELEKDLQAVREKLLKIVNEKNNEYRQDME</sequence>
<dbReference type="GO" id="GO:0004725">
    <property type="term" value="F:protein tyrosine phosphatase activity"/>
    <property type="evidence" value="ECO:0007669"/>
    <property type="project" value="UniProtKB-EC"/>
</dbReference>
<dbReference type="InterPro" id="IPR023485">
    <property type="entry name" value="Ptyr_pPase"/>
</dbReference>
<evidence type="ECO:0000256" key="1">
    <source>
        <dbReference type="ARBA" id="ARBA00011063"/>
    </source>
</evidence>
<dbReference type="STRING" id="1042163.BRLA_c044480"/>
<dbReference type="Pfam" id="PF01451">
    <property type="entry name" value="LMWPc"/>
    <property type="match status" value="1"/>
</dbReference>
<feature type="active site" description="Proton donor" evidence="4">
    <location>
        <position position="116"/>
    </location>
</feature>
<feature type="active site" description="Nucleophile" evidence="4">
    <location>
        <position position="13"/>
    </location>
</feature>
<dbReference type="InterPro" id="IPR050438">
    <property type="entry name" value="LMW_PTPase"/>
</dbReference>
<dbReference type="InterPro" id="IPR036196">
    <property type="entry name" value="Ptyr_pPase_sf"/>
</dbReference>
<gene>
    <name evidence="7" type="primary">ywlE</name>
    <name evidence="7" type="ORF">BRLA_c044480</name>
</gene>
<dbReference type="EC" id="3.1.3.48" evidence="7"/>
<dbReference type="eggNOG" id="COG0394">
    <property type="taxonomic scope" value="Bacteria"/>
</dbReference>
<accession>A0A075R800</accession>